<evidence type="ECO:0000313" key="4">
    <source>
        <dbReference type="Proteomes" id="UP001597302"/>
    </source>
</evidence>
<evidence type="ECO:0000256" key="1">
    <source>
        <dbReference type="ARBA" id="ARBA00003787"/>
    </source>
</evidence>
<proteinExistence type="inferred from homology"/>
<feature type="transmembrane region" description="Helical" evidence="2">
    <location>
        <begin position="162"/>
        <end position="180"/>
    </location>
</feature>
<feature type="transmembrane region" description="Helical" evidence="2">
    <location>
        <begin position="339"/>
        <end position="363"/>
    </location>
</feature>
<dbReference type="RefSeq" id="WP_131572830.1">
    <property type="nucleotide sequence ID" value="NZ_CBCSAJ010000004.1"/>
</dbReference>
<comment type="subcellular location">
    <subcellularLocation>
        <location evidence="2">Cell inner membrane</location>
        <topology evidence="2">Multi-pass membrane protein</topology>
    </subcellularLocation>
</comment>
<comment type="function">
    <text evidence="1">Could be part of an ABC transporter complex.</text>
</comment>
<keyword evidence="2" id="KW-1003">Cell membrane</keyword>
<dbReference type="PANTHER" id="PTHR30188:SF3">
    <property type="entry name" value="ABC TRANSPORTER PERMEASE"/>
    <property type="match status" value="1"/>
</dbReference>
<dbReference type="Proteomes" id="UP001597302">
    <property type="component" value="Unassembled WGS sequence"/>
</dbReference>
<gene>
    <name evidence="3" type="ORF">ACFQ5P_09440</name>
</gene>
<dbReference type="InterPro" id="IPR030802">
    <property type="entry name" value="Permease_MalE"/>
</dbReference>
<keyword evidence="4" id="KW-1185">Reference proteome</keyword>
<feature type="transmembrane region" description="Helical" evidence="2">
    <location>
        <begin position="304"/>
        <end position="327"/>
    </location>
</feature>
<feature type="transmembrane region" description="Helical" evidence="2">
    <location>
        <begin position="255"/>
        <end position="283"/>
    </location>
</feature>
<dbReference type="InterPro" id="IPR003453">
    <property type="entry name" value="ABC_MlaE_roteobac"/>
</dbReference>
<dbReference type="PANTHER" id="PTHR30188">
    <property type="entry name" value="ABC TRANSPORTER PERMEASE PROTEIN-RELATED"/>
    <property type="match status" value="1"/>
</dbReference>
<comment type="similarity">
    <text evidence="2">Belongs to the MlaE permease family.</text>
</comment>
<organism evidence="3 4">
    <name type="scientific">Paracoccus nototheniae</name>
    <dbReference type="NCBI Taxonomy" id="2489002"/>
    <lineage>
        <taxon>Bacteria</taxon>
        <taxon>Pseudomonadati</taxon>
        <taxon>Pseudomonadota</taxon>
        <taxon>Alphaproteobacteria</taxon>
        <taxon>Rhodobacterales</taxon>
        <taxon>Paracoccaceae</taxon>
        <taxon>Paracoccus</taxon>
    </lineage>
</organism>
<sequence>MQAANASGSILRSNLSVVIEDERMRLSGDLVVWTLGAFEAGPTARQIDLSGVTRMDTAGAWALAQHKAAGATLCGLSDHHSGLLATVTKALPVPDELAAPPALWRRILQATGQRIVGMGTYLAELAEYLGRTLAAFGRALRHPTRFPATALIHHCQETGLKAVPIVAVMSFLIGVVLAFQGSDQLRQFGAEVFVVDLIAISILRELGILLTAIVVAGRTASALTASIGSMKMRQEIDAMRTLGLDPDLVLVLPRVLALVLMLPILGLVSAVMGLLGGAVMSWIELGISPAVFLARLADVSVTHVIVGVVKAPVFALIIGVIGCHAGMQVGKDAESLGQMTSSAVVSAIFAVIIADAAFSVFFAQVGL</sequence>
<keyword evidence="2" id="KW-0472">Membrane</keyword>
<comment type="caution">
    <text evidence="3">The sequence shown here is derived from an EMBL/GenBank/DDBJ whole genome shotgun (WGS) entry which is preliminary data.</text>
</comment>
<evidence type="ECO:0000256" key="2">
    <source>
        <dbReference type="RuleBase" id="RU362044"/>
    </source>
</evidence>
<reference evidence="4" key="1">
    <citation type="journal article" date="2019" name="Int. J. Syst. Evol. Microbiol.">
        <title>The Global Catalogue of Microorganisms (GCM) 10K type strain sequencing project: providing services to taxonomists for standard genome sequencing and annotation.</title>
        <authorList>
            <consortium name="The Broad Institute Genomics Platform"/>
            <consortium name="The Broad Institute Genome Sequencing Center for Infectious Disease"/>
            <person name="Wu L."/>
            <person name="Ma J."/>
        </authorList>
    </citation>
    <scope>NUCLEOTIDE SEQUENCE [LARGE SCALE GENOMIC DNA]</scope>
    <source>
        <strain evidence="4">CCM 8875</strain>
    </source>
</reference>
<feature type="transmembrane region" description="Helical" evidence="2">
    <location>
        <begin position="192"/>
        <end position="216"/>
    </location>
</feature>
<dbReference type="Pfam" id="PF02405">
    <property type="entry name" value="MlaE"/>
    <property type="match status" value="1"/>
</dbReference>
<dbReference type="NCBIfam" id="TIGR00056">
    <property type="entry name" value="MlaE family lipid ABC transporter permease subunit"/>
    <property type="match status" value="1"/>
</dbReference>
<dbReference type="EMBL" id="JBHTOQ010000022">
    <property type="protein sequence ID" value="MFD1481519.1"/>
    <property type="molecule type" value="Genomic_DNA"/>
</dbReference>
<name>A0ABW4DXZ8_9RHOB</name>
<evidence type="ECO:0000313" key="3">
    <source>
        <dbReference type="EMBL" id="MFD1481519.1"/>
    </source>
</evidence>
<keyword evidence="2" id="KW-1133">Transmembrane helix</keyword>
<protein>
    <submittedName>
        <fullName evidence="3">MlaE family lipid ABC transporter permease subunit</fullName>
    </submittedName>
</protein>
<accession>A0ABW4DXZ8</accession>
<keyword evidence="2" id="KW-0997">Cell inner membrane</keyword>
<keyword evidence="2" id="KW-0812">Transmembrane</keyword>